<feature type="transmembrane region" description="Helical" evidence="4">
    <location>
        <begin position="291"/>
        <end position="308"/>
    </location>
</feature>
<dbReference type="InterPro" id="IPR015797">
    <property type="entry name" value="NUDIX_hydrolase-like_dom_sf"/>
</dbReference>
<evidence type="ECO:0000313" key="6">
    <source>
        <dbReference type="EMBL" id="GEM75477.1"/>
    </source>
</evidence>
<organism evidence="6 7">
    <name type="scientific">Vibrio sagamiensis NBRC 104589</name>
    <dbReference type="NCBI Taxonomy" id="1219064"/>
    <lineage>
        <taxon>Bacteria</taxon>
        <taxon>Pseudomonadati</taxon>
        <taxon>Pseudomonadota</taxon>
        <taxon>Gammaproteobacteria</taxon>
        <taxon>Vibrionales</taxon>
        <taxon>Vibrionaceae</taxon>
        <taxon>Vibrio</taxon>
    </lineage>
</organism>
<keyword evidence="7" id="KW-1185">Reference proteome</keyword>
<evidence type="ECO:0000256" key="3">
    <source>
        <dbReference type="ARBA" id="ARBA00047594"/>
    </source>
</evidence>
<dbReference type="PANTHER" id="PTHR14969:SF13">
    <property type="entry name" value="AT30094P"/>
    <property type="match status" value="1"/>
</dbReference>
<dbReference type="SUPFAM" id="SSF48317">
    <property type="entry name" value="Acid phosphatase/Vanadium-dependent haloperoxidase"/>
    <property type="match status" value="1"/>
</dbReference>
<feature type="domain" description="Nudix hydrolase" evidence="5">
    <location>
        <begin position="9"/>
        <end position="158"/>
    </location>
</feature>
<name>A0A511QE63_9VIBR</name>
<protein>
    <recommendedName>
        <fullName evidence="1">undecaprenyl-diphosphate phosphatase</fullName>
        <ecNumber evidence="1">3.6.1.27</ecNumber>
    </recommendedName>
    <alternativeName>
        <fullName evidence="2">Undecaprenyl pyrophosphate phosphatase</fullName>
    </alternativeName>
</protein>
<dbReference type="CDD" id="cd01610">
    <property type="entry name" value="PAP2_like"/>
    <property type="match status" value="1"/>
</dbReference>
<proteinExistence type="predicted"/>
<dbReference type="SUPFAM" id="SSF55811">
    <property type="entry name" value="Nudix"/>
    <property type="match status" value="1"/>
</dbReference>
<dbReference type="PANTHER" id="PTHR14969">
    <property type="entry name" value="SPHINGOSINE-1-PHOSPHATE PHOSPHOHYDROLASE"/>
    <property type="match status" value="1"/>
</dbReference>
<keyword evidence="4" id="KW-0472">Membrane</keyword>
<dbReference type="InterPro" id="IPR036938">
    <property type="entry name" value="PAP2/HPO_sf"/>
</dbReference>
<sequence>MANHSSAQEKIDAVNCIIRADNKLVLTHEVMTNTLSVPGGHLEGQEKNISAVERQTWEETGIVVSAGKMLGTIKNIAFYDCIPEADIVAFYTTNHFGGYEFPTWFAPEYGTYTASAMLVNPYELNVHEYRFPAEWNEIKEMFNQATESHLSFTKNMINSTSKTRQAELKWLSSFQNWSNSLSVSSRDLVVLTAIGLMSLAGPTAKLFLFPFLIWRFGQSFAHRVFFAISISSVIVLFAQQTFVLPRPHVYIPVAELFHSSGYSMPSLTTTIWFCILVLLFKKAGNFGNNRYTWLAALVTFLVMASKFFLATLFISDIVVSALLGSLIAWHIYRLDENTNLNVDTLLISQKVWFLLAGTTLIFTMIWPIPAFKVWLGIFLSAALLRIFFRGKHLQLNFRKMIFSIILLVGTSYFLFYLKSLLTFSRFWSEFLFIIHYPILMCVLMLLASKKDKNI</sequence>
<feature type="transmembrane region" description="Helical" evidence="4">
    <location>
        <begin position="262"/>
        <end position="279"/>
    </location>
</feature>
<dbReference type="Gene3D" id="3.90.79.10">
    <property type="entry name" value="Nucleoside Triphosphate Pyrophosphohydrolase"/>
    <property type="match status" value="1"/>
</dbReference>
<dbReference type="PROSITE" id="PS51462">
    <property type="entry name" value="NUDIX"/>
    <property type="match status" value="1"/>
</dbReference>
<evidence type="ECO:0000256" key="1">
    <source>
        <dbReference type="ARBA" id="ARBA00012374"/>
    </source>
</evidence>
<keyword evidence="4" id="KW-0812">Transmembrane</keyword>
<dbReference type="InterPro" id="IPR000326">
    <property type="entry name" value="PAP2/HPO"/>
</dbReference>
<feature type="transmembrane region" description="Helical" evidence="4">
    <location>
        <begin position="430"/>
        <end position="448"/>
    </location>
</feature>
<comment type="catalytic activity">
    <reaction evidence="3">
        <text>di-trans,octa-cis-undecaprenyl diphosphate + H2O = di-trans,octa-cis-undecaprenyl phosphate + phosphate + H(+)</text>
        <dbReference type="Rhea" id="RHEA:28094"/>
        <dbReference type="ChEBI" id="CHEBI:15377"/>
        <dbReference type="ChEBI" id="CHEBI:15378"/>
        <dbReference type="ChEBI" id="CHEBI:43474"/>
        <dbReference type="ChEBI" id="CHEBI:58405"/>
        <dbReference type="ChEBI" id="CHEBI:60392"/>
        <dbReference type="EC" id="3.6.1.27"/>
    </reaction>
</comment>
<evidence type="ECO:0000259" key="5">
    <source>
        <dbReference type="PROSITE" id="PS51462"/>
    </source>
</evidence>
<evidence type="ECO:0000256" key="2">
    <source>
        <dbReference type="ARBA" id="ARBA00032707"/>
    </source>
</evidence>
<dbReference type="InterPro" id="IPR000086">
    <property type="entry name" value="NUDIX_hydrolase_dom"/>
</dbReference>
<dbReference type="EC" id="3.6.1.27" evidence="1"/>
<accession>A0A511QE63</accession>
<evidence type="ECO:0000256" key="4">
    <source>
        <dbReference type="SAM" id="Phobius"/>
    </source>
</evidence>
<dbReference type="Proteomes" id="UP000321922">
    <property type="component" value="Unassembled WGS sequence"/>
</dbReference>
<feature type="transmembrane region" description="Helical" evidence="4">
    <location>
        <begin position="188"/>
        <end position="212"/>
    </location>
</feature>
<evidence type="ECO:0000313" key="7">
    <source>
        <dbReference type="Proteomes" id="UP000321922"/>
    </source>
</evidence>
<feature type="transmembrane region" description="Helical" evidence="4">
    <location>
        <begin position="371"/>
        <end position="388"/>
    </location>
</feature>
<dbReference type="AlphaFoldDB" id="A0A511QE63"/>
<dbReference type="EMBL" id="BJXJ01000012">
    <property type="protein sequence ID" value="GEM75477.1"/>
    <property type="molecule type" value="Genomic_DNA"/>
</dbReference>
<feature type="transmembrane region" description="Helical" evidence="4">
    <location>
        <begin position="224"/>
        <end position="242"/>
    </location>
</feature>
<dbReference type="GO" id="GO:0050380">
    <property type="term" value="F:undecaprenyl-diphosphatase activity"/>
    <property type="evidence" value="ECO:0007669"/>
    <property type="project" value="UniProtKB-EC"/>
</dbReference>
<dbReference type="Pfam" id="PF00293">
    <property type="entry name" value="NUDIX"/>
    <property type="match status" value="1"/>
</dbReference>
<feature type="transmembrane region" description="Helical" evidence="4">
    <location>
        <begin position="400"/>
        <end position="418"/>
    </location>
</feature>
<keyword evidence="4" id="KW-1133">Transmembrane helix</keyword>
<reference evidence="6 7" key="1">
    <citation type="submission" date="2019-07" db="EMBL/GenBank/DDBJ databases">
        <title>Whole genome shotgun sequence of Vibrio sagamiensis NBRC 104589.</title>
        <authorList>
            <person name="Hosoyama A."/>
            <person name="Uohara A."/>
            <person name="Ohji S."/>
            <person name="Ichikawa N."/>
        </authorList>
    </citation>
    <scope>NUCLEOTIDE SEQUENCE [LARGE SCALE GENOMIC DNA]</scope>
    <source>
        <strain evidence="6 7">NBRC 104589</strain>
    </source>
</reference>
<comment type="caution">
    <text evidence="6">The sequence shown here is derived from an EMBL/GenBank/DDBJ whole genome shotgun (WGS) entry which is preliminary data.</text>
</comment>
<gene>
    <name evidence="6" type="ORF">VSA01S_15890</name>
</gene>
<dbReference type="Pfam" id="PF01569">
    <property type="entry name" value="PAP2"/>
    <property type="match status" value="1"/>
</dbReference>